<dbReference type="EnsemblBacteria" id="ABF39328">
    <property type="protein sequence ID" value="ABF39328"/>
    <property type="gene ID" value="Acid345_0323"/>
</dbReference>
<dbReference type="EMBL" id="CP000360">
    <property type="protein sequence ID" value="ABF39328.1"/>
    <property type="molecule type" value="Genomic_DNA"/>
</dbReference>
<name>Q1IUX2_KORVE</name>
<dbReference type="KEGG" id="aba:Acid345_0323"/>
<protein>
    <submittedName>
        <fullName evidence="2">Uncharacterized protein</fullName>
    </submittedName>
</protein>
<dbReference type="eggNOG" id="ENOG5033FY2">
    <property type="taxonomic scope" value="Bacteria"/>
</dbReference>
<evidence type="ECO:0000313" key="2">
    <source>
        <dbReference type="EMBL" id="ABF39328.1"/>
    </source>
</evidence>
<dbReference type="OrthoDB" id="122962at2"/>
<evidence type="ECO:0000256" key="1">
    <source>
        <dbReference type="SAM" id="Phobius"/>
    </source>
</evidence>
<dbReference type="AlphaFoldDB" id="Q1IUX2"/>
<dbReference type="Proteomes" id="UP000002432">
    <property type="component" value="Chromosome"/>
</dbReference>
<dbReference type="RefSeq" id="WP_011521130.1">
    <property type="nucleotide sequence ID" value="NC_008009.1"/>
</dbReference>
<accession>Q1IUX2</accession>
<keyword evidence="1" id="KW-0812">Transmembrane</keyword>
<keyword evidence="3" id="KW-1185">Reference proteome</keyword>
<keyword evidence="1" id="KW-1133">Transmembrane helix</keyword>
<organism evidence="2 3">
    <name type="scientific">Koribacter versatilis (strain Ellin345)</name>
    <dbReference type="NCBI Taxonomy" id="204669"/>
    <lineage>
        <taxon>Bacteria</taxon>
        <taxon>Pseudomonadati</taxon>
        <taxon>Acidobacteriota</taxon>
        <taxon>Terriglobia</taxon>
        <taxon>Terriglobales</taxon>
        <taxon>Candidatus Korobacteraceae</taxon>
        <taxon>Candidatus Korobacter</taxon>
    </lineage>
</organism>
<gene>
    <name evidence="2" type="ordered locus">Acid345_0323</name>
</gene>
<evidence type="ECO:0000313" key="3">
    <source>
        <dbReference type="Proteomes" id="UP000002432"/>
    </source>
</evidence>
<sequence length="71" mass="7983">MTTGGISIWFWIGLSLLGNGILIVQAGVREMIHPPANPVVLFQYHANVWWGAVLLIVGLFYCIRFSPRRTN</sequence>
<dbReference type="STRING" id="204669.Acid345_0323"/>
<reference evidence="2 3" key="1">
    <citation type="journal article" date="2009" name="Appl. Environ. Microbiol.">
        <title>Three genomes from the phylum Acidobacteria provide insight into the lifestyles of these microorganisms in soils.</title>
        <authorList>
            <person name="Ward N.L."/>
            <person name="Challacombe J.F."/>
            <person name="Janssen P.H."/>
            <person name="Henrissat B."/>
            <person name="Coutinho P.M."/>
            <person name="Wu M."/>
            <person name="Xie G."/>
            <person name="Haft D.H."/>
            <person name="Sait M."/>
            <person name="Badger J."/>
            <person name="Barabote R.D."/>
            <person name="Bradley B."/>
            <person name="Brettin T.S."/>
            <person name="Brinkac L.M."/>
            <person name="Bruce D."/>
            <person name="Creasy T."/>
            <person name="Daugherty S.C."/>
            <person name="Davidsen T.M."/>
            <person name="DeBoy R.T."/>
            <person name="Detter J.C."/>
            <person name="Dodson R.J."/>
            <person name="Durkin A.S."/>
            <person name="Ganapathy A."/>
            <person name="Gwinn-Giglio M."/>
            <person name="Han C.S."/>
            <person name="Khouri H."/>
            <person name="Kiss H."/>
            <person name="Kothari S.P."/>
            <person name="Madupu R."/>
            <person name="Nelson K.E."/>
            <person name="Nelson W.C."/>
            <person name="Paulsen I."/>
            <person name="Penn K."/>
            <person name="Ren Q."/>
            <person name="Rosovitz M.J."/>
            <person name="Selengut J.D."/>
            <person name="Shrivastava S."/>
            <person name="Sullivan S.A."/>
            <person name="Tapia R."/>
            <person name="Thompson L.S."/>
            <person name="Watkins K.L."/>
            <person name="Yang Q."/>
            <person name="Yu C."/>
            <person name="Zafar N."/>
            <person name="Zhou L."/>
            <person name="Kuske C.R."/>
        </authorList>
    </citation>
    <scope>NUCLEOTIDE SEQUENCE [LARGE SCALE GENOMIC DNA]</scope>
    <source>
        <strain evidence="2 3">Ellin345</strain>
    </source>
</reference>
<keyword evidence="1" id="KW-0472">Membrane</keyword>
<proteinExistence type="predicted"/>
<feature type="transmembrane region" description="Helical" evidence="1">
    <location>
        <begin position="7"/>
        <end position="28"/>
    </location>
</feature>
<dbReference type="HOGENOM" id="CLU_202489_0_0_0"/>
<feature type="transmembrane region" description="Helical" evidence="1">
    <location>
        <begin position="48"/>
        <end position="66"/>
    </location>
</feature>